<proteinExistence type="inferred from homology"/>
<organism evidence="3">
    <name type="scientific">Listeria monocytogenes</name>
    <dbReference type="NCBI Taxonomy" id="1639"/>
    <lineage>
        <taxon>Bacteria</taxon>
        <taxon>Bacillati</taxon>
        <taxon>Bacillota</taxon>
        <taxon>Bacilli</taxon>
        <taxon>Bacillales</taxon>
        <taxon>Listeriaceae</taxon>
        <taxon>Listeria</taxon>
    </lineage>
</organism>
<evidence type="ECO:0000259" key="2">
    <source>
        <dbReference type="PROSITE" id="PS51756"/>
    </source>
</evidence>
<comment type="similarity">
    <text evidence="1">In the N-terminal section; belongs to the LXG family.</text>
</comment>
<dbReference type="PROSITE" id="PS51756">
    <property type="entry name" value="LXG"/>
    <property type="match status" value="1"/>
</dbReference>
<comment type="caution">
    <text evidence="3">The sequence shown here is derived from an EMBL/GenBank/DDBJ whole genome shotgun (WGS) entry which is preliminary data.</text>
</comment>
<dbReference type="EMBL" id="DAAHYZ010000002">
    <property type="protein sequence ID" value="HAB7721119.1"/>
    <property type="molecule type" value="Genomic_DNA"/>
</dbReference>
<dbReference type="EMBL" id="DAAKPP010000004">
    <property type="protein sequence ID" value="HAC3055837.1"/>
    <property type="molecule type" value="Genomic_DNA"/>
</dbReference>
<reference evidence="3" key="2">
    <citation type="submission" date="2020-01" db="EMBL/GenBank/DDBJ databases">
        <authorList>
            <consortium name="NCBI Pathogen Detection Project"/>
        </authorList>
    </citation>
    <scope>NUCLEOTIDE SEQUENCE</scope>
    <source>
        <strain evidence="3">CFIAFB20140010</strain>
        <strain evidence="4">LiDS0115</strain>
    </source>
</reference>
<dbReference type="AlphaFoldDB" id="A0A3T2GWJ1"/>
<evidence type="ECO:0000313" key="5">
    <source>
        <dbReference type="Proteomes" id="UP000841561"/>
    </source>
</evidence>
<dbReference type="Pfam" id="PF04740">
    <property type="entry name" value="LXG"/>
    <property type="match status" value="1"/>
</dbReference>
<feature type="domain" description="LXG" evidence="2">
    <location>
        <begin position="1"/>
        <end position="222"/>
    </location>
</feature>
<evidence type="ECO:0000313" key="3">
    <source>
        <dbReference type="EMBL" id="HAB7721119.1"/>
    </source>
</evidence>
<dbReference type="InterPro" id="IPR028912">
    <property type="entry name" value="Tox-MPTase4_dom"/>
</dbReference>
<dbReference type="Proteomes" id="UP000840569">
    <property type="component" value="Unassembled WGS sequence"/>
</dbReference>
<dbReference type="Proteomes" id="UP000841561">
    <property type="component" value="Unassembled WGS sequence"/>
</dbReference>
<dbReference type="RefSeq" id="WP_014601573.1">
    <property type="nucleotide sequence ID" value="NC_021823.1"/>
</dbReference>
<dbReference type="Pfam" id="PF15640">
    <property type="entry name" value="Tox-MPTase4"/>
    <property type="match status" value="1"/>
</dbReference>
<evidence type="ECO:0000256" key="1">
    <source>
        <dbReference type="ARBA" id="ARBA00034117"/>
    </source>
</evidence>
<dbReference type="InterPro" id="IPR006829">
    <property type="entry name" value="LXG_dom"/>
</dbReference>
<name>A0A3T2GWJ1_LISMN</name>
<gene>
    <name evidence="3" type="ORF">GYP27_03935</name>
    <name evidence="4" type="ORF">GZK27_10010</name>
</gene>
<protein>
    <recommendedName>
        <fullName evidence="2">LXG domain-containing protein</fullName>
    </recommendedName>
</protein>
<evidence type="ECO:0000313" key="4">
    <source>
        <dbReference type="EMBL" id="HAC3055837.1"/>
    </source>
</evidence>
<reference evidence="3 5" key="1">
    <citation type="journal article" date="2018" name="Genome Biol.">
        <title>SKESA: strategic k-mer extension for scrupulous assemblies.</title>
        <authorList>
            <person name="Souvorov A."/>
            <person name="Agarwala R."/>
            <person name="Lipman D.J."/>
        </authorList>
    </citation>
    <scope>NUCLEOTIDE SEQUENCE [LARGE SCALE GENOMIC DNA]</scope>
    <source>
        <strain evidence="3">CFIAFB20140010</strain>
        <strain evidence="4 5">LiDS0115</strain>
    </source>
</reference>
<sequence>MSRIDIGEIQAFLYQLRAANEPGRKTIQSIKAAVTKYVGDNSLKGKAVDASKNYYQMTYFPLCDAIIEAMDESEERLGQYIQDFHAEVDSSPDAKIDADGLYELGKMIDRIESKKEALAQRMNSGTEGQMQNYRSQLAIAYKQENILEKYLSFEQSHASFFDHLIDLVQAVQQTIRELQSNIQFNSQTGTYDLSKLNHATVSHMQQALNKARGIKEDIIKELQDYTVLAVVYLDSNGKEQVMWLLERDGLGVENAELKAYLEKNGKYLNPEDYSIITNEDLNKKINKAWRDGVYYLNGNKYDGLTGGVLSISAYVDAGKGYIDKSGLADVVLGLGLSTAAIRNATVIKSKSSQLDYVTNTGRLDGTLYSSKDLVLLENYLKKRGIELKIGDKYLPANKGGAFNAETGTIILKDNPTRYEVLHEVSHYIQYKNIGKGAYKNLPRAGKTFDTKQFNAPEQFVYDMLSNNTRRWKSFTEAERMHANWYINNFGGIR</sequence>
<accession>A0A3T2GWJ1</accession>